<evidence type="ECO:0000256" key="1">
    <source>
        <dbReference type="SAM" id="MobiDB-lite"/>
    </source>
</evidence>
<accession>A0A0A1T0B9</accession>
<feature type="region of interest" description="Disordered" evidence="1">
    <location>
        <begin position="191"/>
        <end position="237"/>
    </location>
</feature>
<dbReference type="AlphaFoldDB" id="A0A0A1T0B9"/>
<dbReference type="PANTHER" id="PTHR36142:SF5">
    <property type="entry name" value="METALLO-BETA-LACTAMASE DOMAIN-CONTAINING PROTEIN"/>
    <property type="match status" value="1"/>
</dbReference>
<proteinExistence type="predicted"/>
<dbReference type="HOGENOM" id="CLU_047435_2_0_1"/>
<feature type="compositionally biased region" description="Acidic residues" evidence="1">
    <location>
        <begin position="425"/>
        <end position="438"/>
    </location>
</feature>
<feature type="region of interest" description="Disordered" evidence="1">
    <location>
        <begin position="425"/>
        <end position="463"/>
    </location>
</feature>
<name>A0A0A1T0B9_9HYPO</name>
<dbReference type="OrthoDB" id="332863at2759"/>
<dbReference type="PANTHER" id="PTHR36142">
    <property type="entry name" value="METALLO-HYDROLASE/OXIDOREDUCTASE SUPERFAMILY PROTEIN"/>
    <property type="match status" value="1"/>
</dbReference>
<organism evidence="2 3">
    <name type="scientific">[Torrubiella] hemipterigena</name>
    <dbReference type="NCBI Taxonomy" id="1531966"/>
    <lineage>
        <taxon>Eukaryota</taxon>
        <taxon>Fungi</taxon>
        <taxon>Dikarya</taxon>
        <taxon>Ascomycota</taxon>
        <taxon>Pezizomycotina</taxon>
        <taxon>Sordariomycetes</taxon>
        <taxon>Hypocreomycetidae</taxon>
        <taxon>Hypocreales</taxon>
        <taxon>Clavicipitaceae</taxon>
        <taxon>Clavicipitaceae incertae sedis</taxon>
        <taxon>'Torrubiella' clade</taxon>
    </lineage>
</organism>
<keyword evidence="3" id="KW-1185">Reference proteome</keyword>
<dbReference type="Proteomes" id="UP000039046">
    <property type="component" value="Unassembled WGS sequence"/>
</dbReference>
<reference evidence="2 3" key="1">
    <citation type="journal article" date="2015" name="Genome Announc.">
        <title>Draft Genome Sequence and Gene Annotation of the Entomopathogenic Fungus Verticillium hemipterigenum.</title>
        <authorList>
            <person name="Horn F."/>
            <person name="Habel A."/>
            <person name="Scharf D.H."/>
            <person name="Dworschak J."/>
            <person name="Brakhage A.A."/>
            <person name="Guthke R."/>
            <person name="Hertweck C."/>
            <person name="Linde J."/>
        </authorList>
    </citation>
    <scope>NUCLEOTIDE SEQUENCE [LARGE SCALE GENOMIC DNA]</scope>
</reference>
<evidence type="ECO:0000313" key="2">
    <source>
        <dbReference type="EMBL" id="CEJ90576.1"/>
    </source>
</evidence>
<feature type="compositionally biased region" description="Low complexity" evidence="1">
    <location>
        <begin position="206"/>
        <end position="222"/>
    </location>
</feature>
<feature type="region of interest" description="Disordered" evidence="1">
    <location>
        <begin position="375"/>
        <end position="403"/>
    </location>
</feature>
<gene>
    <name evidence="2" type="ORF">VHEMI06350</name>
</gene>
<dbReference type="InterPro" id="IPR036866">
    <property type="entry name" value="RibonucZ/Hydroxyglut_hydro"/>
</dbReference>
<sequence length="463" mass="51046">MALTIKQLSSDSAFLLTLEPIQPESVPGTQPPRPFRILLDPWITPAKKSVRTNHQGLCINSILDIPEPDLIIISSKEDDHCNEQTLKTLPRRSSKMMILGDAQVTKRILSWNHFDPRIIRTMEPWQSRFMAQKKTKGDNILRIPVPSPIMGGACGEVTVALLVHKKEAAIGITYLPPKCYDSRRRSVISFADSDSPISPTATSLWAPRSSSLPRSTLSRSASDLSTRRKRPHSRQRSVCLPALPSSVSMGNLRASRSIVNLDTTAPDRGVSVIFSPHGIPYSAVEPYATSHLLAQAVLPLTALLHCFDSVTYPWWSRNTPSKGMSTAQQTASTLGARACISTHDGNKFTRGFFGDFKSPRRTKYDVDDVKDMVDSASGLSDTHHHRRSHSPGFRTRSTTSVKPTEALLLRSGESVTLTSEGVCELEESGSESWDEDEVPPVPPLPQGFYPTPQSSFEWLPGPC</sequence>
<protein>
    <submittedName>
        <fullName evidence="2">Uncharacterized protein</fullName>
    </submittedName>
</protein>
<evidence type="ECO:0000313" key="3">
    <source>
        <dbReference type="Proteomes" id="UP000039046"/>
    </source>
</evidence>
<dbReference type="Gene3D" id="3.60.15.10">
    <property type="entry name" value="Ribonuclease Z/Hydroxyacylglutathione hydrolase-like"/>
    <property type="match status" value="1"/>
</dbReference>
<dbReference type="STRING" id="1531966.A0A0A1T0B9"/>
<dbReference type="EMBL" id="CDHN01000003">
    <property type="protein sequence ID" value="CEJ90576.1"/>
    <property type="molecule type" value="Genomic_DNA"/>
</dbReference>